<feature type="domain" description="Phospholipase A2-like central" evidence="3">
    <location>
        <begin position="1"/>
        <end position="89"/>
    </location>
</feature>
<proteinExistence type="predicted"/>
<evidence type="ECO:0000259" key="3">
    <source>
        <dbReference type="Pfam" id="PF05826"/>
    </source>
</evidence>
<dbReference type="PANTHER" id="PTHR12253">
    <property type="entry name" value="RH14732P"/>
    <property type="match status" value="1"/>
</dbReference>
<dbReference type="Gene3D" id="1.20.90.10">
    <property type="entry name" value="Phospholipase A2 domain"/>
    <property type="match status" value="1"/>
</dbReference>
<dbReference type="InParanoid" id="A7RM30"/>
<evidence type="ECO:0000313" key="5">
    <source>
        <dbReference type="Proteomes" id="UP000001593"/>
    </source>
</evidence>
<dbReference type="InterPro" id="IPR036444">
    <property type="entry name" value="PLipase_A2_dom_sf"/>
</dbReference>
<dbReference type="HOGENOM" id="CLU_118255_2_0_1"/>
<name>A7RM30_NEMVE</name>
<evidence type="ECO:0000256" key="1">
    <source>
        <dbReference type="ARBA" id="ARBA00004613"/>
    </source>
</evidence>
<keyword evidence="5" id="KW-1185">Reference proteome</keyword>
<dbReference type="Proteomes" id="UP000001593">
    <property type="component" value="Unassembled WGS sequence"/>
</dbReference>
<dbReference type="eggNOG" id="ENOG502QTYI">
    <property type="taxonomic scope" value="Eukaryota"/>
</dbReference>
<feature type="non-terminal residue" evidence="4">
    <location>
        <position position="1"/>
    </location>
</feature>
<accession>A7RM30</accession>
<dbReference type="InterPro" id="IPR033113">
    <property type="entry name" value="PLA2_histidine"/>
</dbReference>
<feature type="non-terminal residue" evidence="4">
    <location>
        <position position="90"/>
    </location>
</feature>
<evidence type="ECO:0000256" key="2">
    <source>
        <dbReference type="ARBA" id="ARBA00022525"/>
    </source>
</evidence>
<protein>
    <recommendedName>
        <fullName evidence="3">Phospholipase A2-like central domain-containing protein</fullName>
    </recommendedName>
</protein>
<dbReference type="PROSITE" id="PS00118">
    <property type="entry name" value="PA2_HIS"/>
    <property type="match status" value="1"/>
</dbReference>
<dbReference type="GO" id="GO:0005576">
    <property type="term" value="C:extracellular region"/>
    <property type="evidence" value="ECO:0007669"/>
    <property type="project" value="UniProtKB-SubCell"/>
</dbReference>
<dbReference type="STRING" id="45351.A7RM30"/>
<organism evidence="4 5">
    <name type="scientific">Nematostella vectensis</name>
    <name type="common">Starlet sea anemone</name>
    <dbReference type="NCBI Taxonomy" id="45351"/>
    <lineage>
        <taxon>Eukaryota</taxon>
        <taxon>Metazoa</taxon>
        <taxon>Cnidaria</taxon>
        <taxon>Anthozoa</taxon>
        <taxon>Hexacorallia</taxon>
        <taxon>Actiniaria</taxon>
        <taxon>Edwardsiidae</taxon>
        <taxon>Nematostella</taxon>
    </lineage>
</organism>
<sequence>IFPGTNWCGSGNDAKNFDDLGEFNKTDQCCREHDYCPNWIPPFERKFDFFNFSPFTLLDCKCETRLFNCLWGVDDEQAAIFVGRMYFNYI</sequence>
<dbReference type="OMA" id="DCKCETR"/>
<reference evidence="4 5" key="1">
    <citation type="journal article" date="2007" name="Science">
        <title>Sea anemone genome reveals ancestral eumetazoan gene repertoire and genomic organization.</title>
        <authorList>
            <person name="Putnam N.H."/>
            <person name="Srivastava M."/>
            <person name="Hellsten U."/>
            <person name="Dirks B."/>
            <person name="Chapman J."/>
            <person name="Salamov A."/>
            <person name="Terry A."/>
            <person name="Shapiro H."/>
            <person name="Lindquist E."/>
            <person name="Kapitonov V.V."/>
            <person name="Jurka J."/>
            <person name="Genikhovich G."/>
            <person name="Grigoriev I.V."/>
            <person name="Lucas S.M."/>
            <person name="Steele R.E."/>
            <person name="Finnerty J.R."/>
            <person name="Technau U."/>
            <person name="Martindale M.Q."/>
            <person name="Rokhsar D.S."/>
        </authorList>
    </citation>
    <scope>NUCLEOTIDE SEQUENCE [LARGE SCALE GENOMIC DNA]</scope>
    <source>
        <strain evidence="5">CH2 X CH6</strain>
    </source>
</reference>
<dbReference type="KEGG" id="nve:5519708"/>
<dbReference type="SUPFAM" id="SSF48619">
    <property type="entry name" value="Phospholipase A2, PLA2"/>
    <property type="match status" value="1"/>
</dbReference>
<dbReference type="GO" id="GO:0004623">
    <property type="term" value="F:phospholipase A2 activity"/>
    <property type="evidence" value="ECO:0007669"/>
    <property type="project" value="InterPro"/>
</dbReference>
<dbReference type="InterPro" id="IPR016090">
    <property type="entry name" value="PLA2-like_dom"/>
</dbReference>
<dbReference type="GO" id="GO:0006644">
    <property type="term" value="P:phospholipid metabolic process"/>
    <property type="evidence" value="ECO:0007669"/>
    <property type="project" value="InterPro"/>
</dbReference>
<evidence type="ECO:0000313" key="4">
    <source>
        <dbReference type="EMBL" id="EDO47530.1"/>
    </source>
</evidence>
<dbReference type="EMBL" id="DS469519">
    <property type="protein sequence ID" value="EDO47530.1"/>
    <property type="molecule type" value="Genomic_DNA"/>
</dbReference>
<dbReference type="PhylomeDB" id="A7RM30"/>
<gene>
    <name evidence="4" type="ORF">NEMVEDRAFT_v1g86420</name>
</gene>
<keyword evidence="2" id="KW-0964">Secreted</keyword>
<dbReference type="GO" id="GO:0050482">
    <property type="term" value="P:arachidonate secretion"/>
    <property type="evidence" value="ECO:0007669"/>
    <property type="project" value="InterPro"/>
</dbReference>
<dbReference type="Pfam" id="PF05826">
    <property type="entry name" value="Phospholip_A2_2"/>
    <property type="match status" value="1"/>
</dbReference>
<dbReference type="AlphaFoldDB" id="A7RM30"/>
<comment type="subcellular location">
    <subcellularLocation>
        <location evidence="1">Secreted</location>
    </subcellularLocation>
</comment>